<feature type="transmembrane region" description="Helical" evidence="1">
    <location>
        <begin position="91"/>
        <end position="110"/>
    </location>
</feature>
<gene>
    <name evidence="2" type="ORF">EV666_11318</name>
</gene>
<dbReference type="AlphaFoldDB" id="A0A4R2GP69"/>
<keyword evidence="3" id="KW-1185">Reference proteome</keyword>
<name>A0A4R2GP69_9HYPH</name>
<accession>A0A4R2GP69</accession>
<organism evidence="2 3">
    <name type="scientific">Camelimonas lactis</name>
    <dbReference type="NCBI Taxonomy" id="659006"/>
    <lineage>
        <taxon>Bacteria</taxon>
        <taxon>Pseudomonadati</taxon>
        <taxon>Pseudomonadota</taxon>
        <taxon>Alphaproteobacteria</taxon>
        <taxon>Hyphomicrobiales</taxon>
        <taxon>Chelatococcaceae</taxon>
        <taxon>Camelimonas</taxon>
    </lineage>
</organism>
<feature type="transmembrane region" description="Helical" evidence="1">
    <location>
        <begin position="58"/>
        <end position="79"/>
    </location>
</feature>
<keyword evidence="1" id="KW-0812">Transmembrane</keyword>
<keyword evidence="1" id="KW-0472">Membrane</keyword>
<dbReference type="RefSeq" id="WP_132009216.1">
    <property type="nucleotide sequence ID" value="NZ_JBHUNN010000002.1"/>
</dbReference>
<reference evidence="2 3" key="1">
    <citation type="submission" date="2019-03" db="EMBL/GenBank/DDBJ databases">
        <title>Genomic Encyclopedia of Type Strains, Phase IV (KMG-IV): sequencing the most valuable type-strain genomes for metagenomic binning, comparative biology and taxonomic classification.</title>
        <authorList>
            <person name="Goeker M."/>
        </authorList>
    </citation>
    <scope>NUCLEOTIDE SEQUENCE [LARGE SCALE GENOMIC DNA]</scope>
    <source>
        <strain evidence="2 3">DSM 22958</strain>
    </source>
</reference>
<protein>
    <submittedName>
        <fullName evidence="2">Uncharacterized protein</fullName>
    </submittedName>
</protein>
<dbReference type="OrthoDB" id="7281312at2"/>
<dbReference type="EMBL" id="SLWL01000013">
    <property type="protein sequence ID" value="TCO11182.1"/>
    <property type="molecule type" value="Genomic_DNA"/>
</dbReference>
<comment type="caution">
    <text evidence="2">The sequence shown here is derived from an EMBL/GenBank/DDBJ whole genome shotgun (WGS) entry which is preliminary data.</text>
</comment>
<evidence type="ECO:0000313" key="3">
    <source>
        <dbReference type="Proteomes" id="UP000294881"/>
    </source>
</evidence>
<dbReference type="Proteomes" id="UP000294881">
    <property type="component" value="Unassembled WGS sequence"/>
</dbReference>
<evidence type="ECO:0000313" key="2">
    <source>
        <dbReference type="EMBL" id="TCO11182.1"/>
    </source>
</evidence>
<feature type="transmembrane region" description="Helical" evidence="1">
    <location>
        <begin position="122"/>
        <end position="142"/>
    </location>
</feature>
<evidence type="ECO:0000256" key="1">
    <source>
        <dbReference type="SAM" id="Phobius"/>
    </source>
</evidence>
<keyword evidence="1" id="KW-1133">Transmembrane helix</keyword>
<proteinExistence type="predicted"/>
<sequence length="148" mass="15609">MPSLLLGSLLSGVAVSVATTATLAGMALVEGKRAIQPLNATSHWYHGDPAGHVRRFDAGHTVLGFATHLAASVFWASIFQAMRKIAPRRAPLIDAAGLTAVAAVVDYGVVPERLTPGWEKALSPRAIAVAYAAMAVTLLVTCPRRKER</sequence>